<dbReference type="AlphaFoldDB" id="A0A381K495"/>
<name>A0A381K495_9ACTN</name>
<sequence>MTTCNQGNAGVLATTAKTPLSEQGDVKEEGIDLLVMPDD</sequence>
<gene>
    <name evidence="2" type="ORF">CKJAJONC_01476</name>
</gene>
<organism evidence="2 3">
    <name type="scientific">Collinsella aerofaciens</name>
    <dbReference type="NCBI Taxonomy" id="74426"/>
    <lineage>
        <taxon>Bacteria</taxon>
        <taxon>Bacillati</taxon>
        <taxon>Actinomycetota</taxon>
        <taxon>Coriobacteriia</taxon>
        <taxon>Coriobacteriales</taxon>
        <taxon>Coriobacteriaceae</taxon>
        <taxon>Collinsella</taxon>
    </lineage>
</organism>
<evidence type="ECO:0000256" key="1">
    <source>
        <dbReference type="SAM" id="MobiDB-lite"/>
    </source>
</evidence>
<protein>
    <submittedName>
        <fullName evidence="2">Uncharacterized protein</fullName>
    </submittedName>
</protein>
<dbReference type="EMBL" id="CABWIF010000007">
    <property type="protein sequence ID" value="VWL91153.1"/>
    <property type="molecule type" value="Genomic_DNA"/>
</dbReference>
<evidence type="ECO:0000313" key="2">
    <source>
        <dbReference type="EMBL" id="VWL91153.1"/>
    </source>
</evidence>
<dbReference type="Proteomes" id="UP000368032">
    <property type="component" value="Unassembled WGS sequence"/>
</dbReference>
<reference evidence="2 3" key="1">
    <citation type="submission" date="2019-10" db="EMBL/GenBank/DDBJ databases">
        <authorList>
            <person name="Wolf R A."/>
        </authorList>
    </citation>
    <scope>NUCLEOTIDE SEQUENCE [LARGE SCALE GENOMIC DNA]</scope>
    <source>
        <strain evidence="2">Collinsella_aerofaciens_DSM_13712</strain>
    </source>
</reference>
<evidence type="ECO:0000313" key="3">
    <source>
        <dbReference type="Proteomes" id="UP000368032"/>
    </source>
</evidence>
<accession>A0A381K495</accession>
<proteinExistence type="predicted"/>
<feature type="region of interest" description="Disordered" evidence="1">
    <location>
        <begin position="1"/>
        <end position="39"/>
    </location>
</feature>